<protein>
    <submittedName>
        <fullName evidence="1">Uncharacterized protein</fullName>
    </submittedName>
</protein>
<sequence>MEISSQASQSLMLERIANLPKEIFQAQADLNSKLLKVGIETKLQTQAVEGKARLLDAYA</sequence>
<proteinExistence type="predicted"/>
<accession>S3UZZ4</accession>
<dbReference type="EMBL" id="AKWZ02000010">
    <property type="protein sequence ID" value="EPG73924.1"/>
    <property type="molecule type" value="Genomic_DNA"/>
</dbReference>
<evidence type="ECO:0000313" key="1">
    <source>
        <dbReference type="EMBL" id="EPG73924.1"/>
    </source>
</evidence>
<name>S3UZZ4_9LEPT</name>
<dbReference type="RefSeq" id="WP_016550388.1">
    <property type="nucleotide sequence ID" value="NZ_AKWZ02000010.1"/>
</dbReference>
<gene>
    <name evidence="1" type="ORF">LEP1GSC058_2587</name>
</gene>
<evidence type="ECO:0000313" key="2">
    <source>
        <dbReference type="Proteomes" id="UP000014540"/>
    </source>
</evidence>
<dbReference type="OrthoDB" id="332521at2"/>
<organism evidence="1 2">
    <name type="scientific">Leptospira fainei serovar Hurstbridge str. BUT 6</name>
    <dbReference type="NCBI Taxonomy" id="1193011"/>
    <lineage>
        <taxon>Bacteria</taxon>
        <taxon>Pseudomonadati</taxon>
        <taxon>Spirochaetota</taxon>
        <taxon>Spirochaetia</taxon>
        <taxon>Leptospirales</taxon>
        <taxon>Leptospiraceae</taxon>
        <taxon>Leptospira</taxon>
    </lineage>
</organism>
<reference evidence="1" key="1">
    <citation type="submission" date="2013-04" db="EMBL/GenBank/DDBJ databases">
        <authorList>
            <person name="Harkins D.M."/>
            <person name="Durkin A.S."/>
            <person name="Selengut J.D."/>
            <person name="Sanka R."/>
            <person name="DePew J."/>
            <person name="Purushe J."/>
            <person name="Ahmed A."/>
            <person name="van der Linden H."/>
            <person name="Goris M.G.A."/>
            <person name="Hartskeerl R.A."/>
            <person name="Vinetz J.M."/>
            <person name="Sutton G.G."/>
            <person name="Nelson W.C."/>
            <person name="Fouts D.E."/>
        </authorList>
    </citation>
    <scope>NUCLEOTIDE SEQUENCE [LARGE SCALE GENOMIC DNA]</scope>
    <source>
        <strain evidence="1">BUT 6</strain>
    </source>
</reference>
<dbReference type="AlphaFoldDB" id="S3UZZ4"/>
<comment type="caution">
    <text evidence="1">The sequence shown here is derived from an EMBL/GenBank/DDBJ whole genome shotgun (WGS) entry which is preliminary data.</text>
</comment>
<dbReference type="Proteomes" id="UP000014540">
    <property type="component" value="Unassembled WGS sequence"/>
</dbReference>
<keyword evidence="2" id="KW-1185">Reference proteome</keyword>